<accession>A0ABS1WMK3</accession>
<dbReference type="PROSITE" id="PS51257">
    <property type="entry name" value="PROKAR_LIPOPROTEIN"/>
    <property type="match status" value="1"/>
</dbReference>
<dbReference type="RefSeq" id="WP_203000843.1">
    <property type="nucleotide sequence ID" value="NZ_JAEMEF010000009.1"/>
</dbReference>
<dbReference type="Gene3D" id="3.10.450.50">
    <property type="match status" value="1"/>
</dbReference>
<dbReference type="EMBL" id="JAEMEF010000009">
    <property type="protein sequence ID" value="MBL7560353.1"/>
    <property type="molecule type" value="Genomic_DNA"/>
</dbReference>
<keyword evidence="2" id="KW-1185">Reference proteome</keyword>
<evidence type="ECO:0008006" key="3">
    <source>
        <dbReference type="Google" id="ProtNLM"/>
    </source>
</evidence>
<proteinExistence type="predicted"/>
<gene>
    <name evidence="1" type="ORF">JAO71_11125</name>
</gene>
<evidence type="ECO:0000313" key="1">
    <source>
        <dbReference type="EMBL" id="MBL7560353.1"/>
    </source>
</evidence>
<comment type="caution">
    <text evidence="1">The sequence shown here is derived from an EMBL/GenBank/DDBJ whole genome shotgun (WGS) entry which is preliminary data.</text>
</comment>
<protein>
    <recommendedName>
        <fullName evidence="3">SnoaL-like domain-containing protein</fullName>
    </recommendedName>
</protein>
<organism evidence="1 2">
    <name type="scientific">Olleya sediminilitoris</name>
    <dbReference type="NCBI Taxonomy" id="2795739"/>
    <lineage>
        <taxon>Bacteria</taxon>
        <taxon>Pseudomonadati</taxon>
        <taxon>Bacteroidota</taxon>
        <taxon>Flavobacteriia</taxon>
        <taxon>Flavobacteriales</taxon>
        <taxon>Flavobacteriaceae</taxon>
    </lineage>
</organism>
<evidence type="ECO:0000313" key="2">
    <source>
        <dbReference type="Proteomes" id="UP000605013"/>
    </source>
</evidence>
<sequence>MNKNIILLLLFTIGMLSCKNPQNEIDRVEIAKQYFKSINNSNYSKISKLIADTIITIEGEHKNTYSKKEYFEVLKWDSVFKPNYKVVTITKDNDIVKAKISKIGKRIAFLHEKPFVMNQTLSFQNNKIASIKTDYLNFDYQTWDKNKSELLSWIKKHHPEQIRFLTNMTVSGGVSYVKAIKLYKNRDNVL</sequence>
<name>A0ABS1WMK3_9FLAO</name>
<reference evidence="1 2" key="1">
    <citation type="submission" date="2020-12" db="EMBL/GenBank/DDBJ databases">
        <title>Olleya sediminilitoris sp. nov., isolated from a tidal flat.</title>
        <authorList>
            <person name="Park S."/>
            <person name="Yoon J.-H."/>
        </authorList>
    </citation>
    <scope>NUCLEOTIDE SEQUENCE [LARGE SCALE GENOMIC DNA]</scope>
    <source>
        <strain evidence="1 2">YSTF-M6</strain>
    </source>
</reference>
<dbReference type="Proteomes" id="UP000605013">
    <property type="component" value="Unassembled WGS sequence"/>
</dbReference>